<protein>
    <recommendedName>
        <fullName evidence="4">ESAT-6-like protein</fullName>
    </recommendedName>
</protein>
<feature type="region of interest" description="Disordered" evidence="1">
    <location>
        <begin position="88"/>
        <end position="117"/>
    </location>
</feature>
<keyword evidence="3" id="KW-1185">Reference proteome</keyword>
<gene>
    <name evidence="2" type="ORF">GCM10025780_06170</name>
</gene>
<dbReference type="Pfam" id="PF06013">
    <property type="entry name" value="WXG100"/>
    <property type="match status" value="1"/>
</dbReference>
<dbReference type="Proteomes" id="UP001501295">
    <property type="component" value="Unassembled WGS sequence"/>
</dbReference>
<dbReference type="SUPFAM" id="SSF140453">
    <property type="entry name" value="EsxAB dimer-like"/>
    <property type="match status" value="1"/>
</dbReference>
<sequence length="117" mass="11921">MADFEVSSEAVHGASARVADMVDEFDARHASANQTVSALVGGSWSGPGSEAFQKGWVEWSDGAAKVSRALEGISRLLAEASIQYEATEAGVTRESTSSSVVSAPASQSAATSNGGAR</sequence>
<proteinExistence type="predicted"/>
<accession>A0ABP8VP34</accession>
<dbReference type="InterPro" id="IPR010310">
    <property type="entry name" value="T7SS_ESAT-6-like"/>
</dbReference>
<dbReference type="EMBL" id="BAABLM010000001">
    <property type="protein sequence ID" value="GAA4666951.1"/>
    <property type="molecule type" value="Genomic_DNA"/>
</dbReference>
<name>A0ABP8VP34_9MICO</name>
<dbReference type="RefSeq" id="WP_345373072.1">
    <property type="nucleotide sequence ID" value="NZ_BAABLM010000001.1"/>
</dbReference>
<evidence type="ECO:0000256" key="1">
    <source>
        <dbReference type="SAM" id="MobiDB-lite"/>
    </source>
</evidence>
<dbReference type="NCBIfam" id="TIGR03930">
    <property type="entry name" value="WXG100_ESAT6"/>
    <property type="match status" value="1"/>
</dbReference>
<dbReference type="InterPro" id="IPR036689">
    <property type="entry name" value="ESAT-6-like_sf"/>
</dbReference>
<evidence type="ECO:0000313" key="3">
    <source>
        <dbReference type="Proteomes" id="UP001501295"/>
    </source>
</evidence>
<feature type="compositionally biased region" description="Low complexity" evidence="1">
    <location>
        <begin position="95"/>
        <end position="117"/>
    </location>
</feature>
<dbReference type="Gene3D" id="1.10.287.1060">
    <property type="entry name" value="ESAT-6-like"/>
    <property type="match status" value="1"/>
</dbReference>
<reference evidence="3" key="1">
    <citation type="journal article" date="2019" name="Int. J. Syst. Evol. Microbiol.">
        <title>The Global Catalogue of Microorganisms (GCM) 10K type strain sequencing project: providing services to taxonomists for standard genome sequencing and annotation.</title>
        <authorList>
            <consortium name="The Broad Institute Genomics Platform"/>
            <consortium name="The Broad Institute Genome Sequencing Center for Infectious Disease"/>
            <person name="Wu L."/>
            <person name="Ma J."/>
        </authorList>
    </citation>
    <scope>NUCLEOTIDE SEQUENCE [LARGE SCALE GENOMIC DNA]</scope>
    <source>
        <strain evidence="3">JCM 18956</strain>
    </source>
</reference>
<evidence type="ECO:0000313" key="2">
    <source>
        <dbReference type="EMBL" id="GAA4666951.1"/>
    </source>
</evidence>
<comment type="caution">
    <text evidence="2">The sequence shown here is derived from an EMBL/GenBank/DDBJ whole genome shotgun (WGS) entry which is preliminary data.</text>
</comment>
<evidence type="ECO:0008006" key="4">
    <source>
        <dbReference type="Google" id="ProtNLM"/>
    </source>
</evidence>
<organism evidence="2 3">
    <name type="scientific">Frondihabitans cladoniiphilus</name>
    <dbReference type="NCBI Taxonomy" id="715785"/>
    <lineage>
        <taxon>Bacteria</taxon>
        <taxon>Bacillati</taxon>
        <taxon>Actinomycetota</taxon>
        <taxon>Actinomycetes</taxon>
        <taxon>Micrococcales</taxon>
        <taxon>Microbacteriaceae</taxon>
        <taxon>Frondihabitans</taxon>
    </lineage>
</organism>